<keyword evidence="1" id="KW-0732">Signal</keyword>
<keyword evidence="3" id="KW-1185">Reference proteome</keyword>
<dbReference type="EMBL" id="CM016558">
    <property type="protein sequence ID" value="TKW02814.1"/>
    <property type="molecule type" value="Genomic_DNA"/>
</dbReference>
<dbReference type="Proteomes" id="UP000298652">
    <property type="component" value="Chromosome 7"/>
</dbReference>
<dbReference type="Gramene" id="TKW02814">
    <property type="protein sequence ID" value="TKW02814"/>
    <property type="gene ID" value="SEVIR_7G037758v2"/>
</dbReference>
<organism evidence="2 3">
    <name type="scientific">Setaria viridis</name>
    <name type="common">Green bristlegrass</name>
    <name type="synonym">Setaria italica subsp. viridis</name>
    <dbReference type="NCBI Taxonomy" id="4556"/>
    <lineage>
        <taxon>Eukaryota</taxon>
        <taxon>Viridiplantae</taxon>
        <taxon>Streptophyta</taxon>
        <taxon>Embryophyta</taxon>
        <taxon>Tracheophyta</taxon>
        <taxon>Spermatophyta</taxon>
        <taxon>Magnoliopsida</taxon>
        <taxon>Liliopsida</taxon>
        <taxon>Poales</taxon>
        <taxon>Poaceae</taxon>
        <taxon>PACMAD clade</taxon>
        <taxon>Panicoideae</taxon>
        <taxon>Panicodae</taxon>
        <taxon>Paniceae</taxon>
        <taxon>Cenchrinae</taxon>
        <taxon>Setaria</taxon>
    </lineage>
</organism>
<evidence type="ECO:0000313" key="3">
    <source>
        <dbReference type="Proteomes" id="UP000298652"/>
    </source>
</evidence>
<dbReference type="AlphaFoldDB" id="A0A4U6TND2"/>
<evidence type="ECO:0000256" key="1">
    <source>
        <dbReference type="SAM" id="SignalP"/>
    </source>
</evidence>
<protein>
    <submittedName>
        <fullName evidence="2">Uncharacterized protein</fullName>
    </submittedName>
</protein>
<evidence type="ECO:0000313" key="2">
    <source>
        <dbReference type="EMBL" id="TKW02814.1"/>
    </source>
</evidence>
<name>A0A4U6TND2_SETVI</name>
<proteinExistence type="predicted"/>
<accession>A0A4U6TND2</accession>
<feature type="chain" id="PRO_5020924155" evidence="1">
    <location>
        <begin position="19"/>
        <end position="64"/>
    </location>
</feature>
<reference evidence="2" key="1">
    <citation type="submission" date="2019-03" db="EMBL/GenBank/DDBJ databases">
        <title>WGS assembly of Setaria viridis.</title>
        <authorList>
            <person name="Huang P."/>
            <person name="Jenkins J."/>
            <person name="Grimwood J."/>
            <person name="Barry K."/>
            <person name="Healey A."/>
            <person name="Mamidi S."/>
            <person name="Sreedasyam A."/>
            <person name="Shu S."/>
            <person name="Feldman M."/>
            <person name="Wu J."/>
            <person name="Yu Y."/>
            <person name="Chen C."/>
            <person name="Johnson J."/>
            <person name="Rokhsar D."/>
            <person name="Baxter I."/>
            <person name="Schmutz J."/>
            <person name="Brutnell T."/>
            <person name="Kellogg E."/>
        </authorList>
    </citation>
    <scope>NUCLEOTIDE SEQUENCE [LARGE SCALE GENOMIC DNA]</scope>
</reference>
<gene>
    <name evidence="2" type="ORF">SEVIR_7G037758v2</name>
</gene>
<sequence>MMLSLLSMICIYFNLLSLEKNLTLYASVVVYIYPVPLCSTVPGNVTSLGKQTDRDLIGILCSKS</sequence>
<feature type="signal peptide" evidence="1">
    <location>
        <begin position="1"/>
        <end position="18"/>
    </location>
</feature>